<feature type="domain" description="HTH cro/C1-type" evidence="4">
    <location>
        <begin position="20"/>
        <end position="60"/>
    </location>
</feature>
<evidence type="ECO:0000256" key="3">
    <source>
        <dbReference type="ARBA" id="ARBA00023163"/>
    </source>
</evidence>
<evidence type="ECO:0000256" key="1">
    <source>
        <dbReference type="ARBA" id="ARBA00023015"/>
    </source>
</evidence>
<gene>
    <name evidence="5" type="ORF">IPMB12_04120</name>
</gene>
<evidence type="ECO:0000256" key="2">
    <source>
        <dbReference type="ARBA" id="ARBA00023125"/>
    </source>
</evidence>
<dbReference type="PANTHER" id="PTHR40661">
    <property type="match status" value="1"/>
</dbReference>
<dbReference type="EMBL" id="CP050253">
    <property type="protein sequence ID" value="QIQ20939.1"/>
    <property type="molecule type" value="Genomic_DNA"/>
</dbReference>
<dbReference type="KEGG" id="orb:IPMB12_04120"/>
<dbReference type="PROSITE" id="PS50943">
    <property type="entry name" value="HTH_CROC1"/>
    <property type="match status" value="1"/>
</dbReference>
<keyword evidence="1" id="KW-0805">Transcription regulation</keyword>
<dbReference type="RefSeq" id="WP_166915223.1">
    <property type="nucleotide sequence ID" value="NZ_CP050253.1"/>
</dbReference>
<dbReference type="GO" id="GO:0003677">
    <property type="term" value="F:DNA binding"/>
    <property type="evidence" value="ECO:0007669"/>
    <property type="project" value="UniProtKB-KW"/>
</dbReference>
<evidence type="ECO:0000313" key="5">
    <source>
        <dbReference type="EMBL" id="QIQ20939.1"/>
    </source>
</evidence>
<protein>
    <submittedName>
        <fullName evidence="5">Helix-turn-helix transcriptional regulator</fullName>
    </submittedName>
</protein>
<name>A0A6G9IAU0_9GAMM</name>
<dbReference type="SMART" id="SM00530">
    <property type="entry name" value="HTH_XRE"/>
    <property type="match status" value="1"/>
</dbReference>
<sequence>MTSFANRLKWVIGNNSTNSFARKCNLSESAVRRYLTGGSEPTLQNLLSIASVGNVSVTWLATGSHTEKNSHSDPGNDFHLKYDPQNGLIVLPELVVNSDNNDYTLEASVSLGNVSLTPA</sequence>
<keyword evidence="2" id="KW-0238">DNA-binding</keyword>
<dbReference type="SUPFAM" id="SSF47413">
    <property type="entry name" value="lambda repressor-like DNA-binding domains"/>
    <property type="match status" value="1"/>
</dbReference>
<dbReference type="Gene3D" id="1.10.260.40">
    <property type="entry name" value="lambda repressor-like DNA-binding domains"/>
    <property type="match status" value="1"/>
</dbReference>
<dbReference type="CDD" id="cd00093">
    <property type="entry name" value="HTH_XRE"/>
    <property type="match status" value="1"/>
</dbReference>
<evidence type="ECO:0000313" key="6">
    <source>
        <dbReference type="Proteomes" id="UP000501168"/>
    </source>
</evidence>
<dbReference type="Pfam" id="PF01381">
    <property type="entry name" value="HTH_3"/>
    <property type="match status" value="1"/>
</dbReference>
<evidence type="ECO:0000259" key="4">
    <source>
        <dbReference type="PROSITE" id="PS50943"/>
    </source>
</evidence>
<dbReference type="InParanoid" id="A0A6G9IAU0"/>
<dbReference type="InterPro" id="IPR010982">
    <property type="entry name" value="Lambda_DNA-bd_dom_sf"/>
</dbReference>
<proteinExistence type="predicted"/>
<dbReference type="PANTHER" id="PTHR40661:SF3">
    <property type="entry name" value="FELS-1 PROPHAGE TRANSCRIPTIONAL REGULATOR"/>
    <property type="match status" value="1"/>
</dbReference>
<dbReference type="Proteomes" id="UP000501168">
    <property type="component" value="Chromosome"/>
</dbReference>
<reference evidence="5 6" key="1">
    <citation type="submission" date="2020-03" db="EMBL/GenBank/DDBJ databases">
        <title>Complete genome sequence of Orbus sp. IPMB12 (BCRC 80908).</title>
        <authorList>
            <person name="Lo W.-S."/>
            <person name="Chang T.-H."/>
            <person name="Kuo C.-H."/>
        </authorList>
    </citation>
    <scope>NUCLEOTIDE SEQUENCE [LARGE SCALE GENOMIC DNA]</scope>
    <source>
        <strain evidence="5 6">IPMB12</strain>
    </source>
</reference>
<keyword evidence="3" id="KW-0804">Transcription</keyword>
<keyword evidence="6" id="KW-1185">Reference proteome</keyword>
<dbReference type="AlphaFoldDB" id="A0A6G9IAU0"/>
<organism evidence="5 6">
    <name type="scientific">Zophobihabitans entericus</name>
    <dbReference type="NCBI Taxonomy" id="1635327"/>
    <lineage>
        <taxon>Bacteria</taxon>
        <taxon>Pseudomonadati</taxon>
        <taxon>Pseudomonadota</taxon>
        <taxon>Gammaproteobacteria</taxon>
        <taxon>Orbales</taxon>
        <taxon>Orbaceae</taxon>
        <taxon>Zophobihabitans</taxon>
    </lineage>
</organism>
<accession>A0A6G9IAU0</accession>
<dbReference type="InterPro" id="IPR001387">
    <property type="entry name" value="Cro/C1-type_HTH"/>
</dbReference>